<keyword evidence="7" id="KW-1185">Reference proteome</keyword>
<keyword evidence="2 3" id="KW-0697">Rotamase</keyword>
<dbReference type="InterPro" id="IPR019869">
    <property type="entry name" value="Motility-assoc_PPIase_GldI"/>
</dbReference>
<proteinExistence type="inferred from homology"/>
<evidence type="ECO:0000313" key="7">
    <source>
        <dbReference type="Proteomes" id="UP001203687"/>
    </source>
</evidence>
<evidence type="ECO:0000256" key="3">
    <source>
        <dbReference type="PROSITE-ProRule" id="PRU00277"/>
    </source>
</evidence>
<keyword evidence="3 4" id="KW-0413">Isomerase</keyword>
<protein>
    <recommendedName>
        <fullName evidence="4">Peptidyl-prolyl cis-trans isomerase</fullName>
        <ecNumber evidence="4">5.2.1.8</ecNumber>
    </recommendedName>
</protein>
<evidence type="ECO:0000256" key="2">
    <source>
        <dbReference type="ARBA" id="ARBA00023110"/>
    </source>
</evidence>
<dbReference type="Proteomes" id="UP001203687">
    <property type="component" value="Unassembled WGS sequence"/>
</dbReference>
<evidence type="ECO:0000256" key="4">
    <source>
        <dbReference type="RuleBase" id="RU003915"/>
    </source>
</evidence>
<name>A0ABT0HAR0_9FLAO</name>
<feature type="domain" description="PPIase FKBP-type" evidence="5">
    <location>
        <begin position="89"/>
        <end position="176"/>
    </location>
</feature>
<dbReference type="EMBL" id="JALPQF010000012">
    <property type="protein sequence ID" value="MCK8481461.1"/>
    <property type="molecule type" value="Genomic_DNA"/>
</dbReference>
<comment type="similarity">
    <text evidence="4">Belongs to the FKBP-type PPIase family.</text>
</comment>
<dbReference type="RefSeq" id="WP_248413363.1">
    <property type="nucleotide sequence ID" value="NZ_JALPQF010000012.1"/>
</dbReference>
<dbReference type="Gene3D" id="3.10.50.40">
    <property type="match status" value="1"/>
</dbReference>
<dbReference type="EC" id="5.2.1.8" evidence="4"/>
<dbReference type="NCBIfam" id="TIGR03516">
    <property type="entry name" value="ppisom_GldI"/>
    <property type="match status" value="1"/>
</dbReference>
<comment type="caution">
    <text evidence="6">The sequence shown here is derived from an EMBL/GenBank/DDBJ whole genome shotgun (WGS) entry which is preliminary data.</text>
</comment>
<dbReference type="InterPro" id="IPR046357">
    <property type="entry name" value="PPIase_dom_sf"/>
</dbReference>
<organism evidence="6 7">
    <name type="scientific">Psychroserpens algicola</name>
    <dbReference type="NCBI Taxonomy" id="1719034"/>
    <lineage>
        <taxon>Bacteria</taxon>
        <taxon>Pseudomonadati</taxon>
        <taxon>Bacteroidota</taxon>
        <taxon>Flavobacteriia</taxon>
        <taxon>Flavobacteriales</taxon>
        <taxon>Flavobacteriaceae</taxon>
        <taxon>Psychroserpens</taxon>
    </lineage>
</organism>
<dbReference type="InterPro" id="IPR001179">
    <property type="entry name" value="PPIase_FKBP_dom"/>
</dbReference>
<evidence type="ECO:0000313" key="6">
    <source>
        <dbReference type="EMBL" id="MCK8481461.1"/>
    </source>
</evidence>
<comment type="catalytic activity">
    <reaction evidence="1 3 4">
        <text>[protein]-peptidylproline (omega=180) = [protein]-peptidylproline (omega=0)</text>
        <dbReference type="Rhea" id="RHEA:16237"/>
        <dbReference type="Rhea" id="RHEA-COMP:10747"/>
        <dbReference type="Rhea" id="RHEA-COMP:10748"/>
        <dbReference type="ChEBI" id="CHEBI:83833"/>
        <dbReference type="ChEBI" id="CHEBI:83834"/>
        <dbReference type="EC" id="5.2.1.8"/>
    </reaction>
</comment>
<dbReference type="Pfam" id="PF00254">
    <property type="entry name" value="FKBP_C"/>
    <property type="match status" value="1"/>
</dbReference>
<evidence type="ECO:0000259" key="5">
    <source>
        <dbReference type="PROSITE" id="PS50059"/>
    </source>
</evidence>
<gene>
    <name evidence="6" type="primary">gldI</name>
    <name evidence="6" type="ORF">MUY34_12585</name>
</gene>
<evidence type="ECO:0000256" key="1">
    <source>
        <dbReference type="ARBA" id="ARBA00000971"/>
    </source>
</evidence>
<accession>A0ABT0HAR0</accession>
<dbReference type="SUPFAM" id="SSF54534">
    <property type="entry name" value="FKBP-like"/>
    <property type="match status" value="1"/>
</dbReference>
<dbReference type="PROSITE" id="PS51257">
    <property type="entry name" value="PROKAR_LIPOPROTEIN"/>
    <property type="match status" value="1"/>
</dbReference>
<sequence>MKIVYKVIIVLLLIVSCKTPEARQPEQVQSGSFIKESAERNKKLNERERKRIEAIIAQNPEYDYKTSATGFWYYYHTKVEKDTITPQFGDIVNFDYNVKDLKGITIYSENELGNQNYAMDQEEIFTGLREGLKLLKPSESATFLFPSQKAYGYYGDNEKIGTNIPLMVKVTVNSIKQNQ</sequence>
<dbReference type="PROSITE" id="PS50059">
    <property type="entry name" value="FKBP_PPIASE"/>
    <property type="match status" value="1"/>
</dbReference>
<reference evidence="6" key="1">
    <citation type="submission" date="2022-04" db="EMBL/GenBank/DDBJ databases">
        <authorList>
            <person name="Ren T."/>
        </authorList>
    </citation>
    <scope>NUCLEOTIDE SEQUENCE</scope>
    <source>
        <strain evidence="6">F63249</strain>
    </source>
</reference>